<dbReference type="Gene3D" id="1.20.58.760">
    <property type="entry name" value="Peptidase M41"/>
    <property type="match status" value="1"/>
</dbReference>
<keyword evidence="12" id="KW-0067">ATP-binding</keyword>
<proteinExistence type="inferred from homology"/>
<evidence type="ECO:0000256" key="10">
    <source>
        <dbReference type="ARBA" id="ARBA00022801"/>
    </source>
</evidence>
<evidence type="ECO:0000313" key="19">
    <source>
        <dbReference type="EMBL" id="ODM96541.1"/>
    </source>
</evidence>
<dbReference type="SUPFAM" id="SSF140990">
    <property type="entry name" value="FtsH protease domain-like"/>
    <property type="match status" value="1"/>
</dbReference>
<dbReference type="PROSITE" id="PS00518">
    <property type="entry name" value="ZF_RING_1"/>
    <property type="match status" value="1"/>
</dbReference>
<dbReference type="InterPro" id="IPR017907">
    <property type="entry name" value="Znf_RING_CS"/>
</dbReference>
<dbReference type="GO" id="GO:0005743">
    <property type="term" value="C:mitochondrial inner membrane"/>
    <property type="evidence" value="ECO:0007669"/>
    <property type="project" value="TreeGrafter"/>
</dbReference>
<dbReference type="GO" id="GO:0008270">
    <property type="term" value="F:zinc ion binding"/>
    <property type="evidence" value="ECO:0007669"/>
    <property type="project" value="UniProtKB-KW"/>
</dbReference>
<evidence type="ECO:0000256" key="12">
    <source>
        <dbReference type="ARBA" id="ARBA00022840"/>
    </source>
</evidence>
<dbReference type="Pfam" id="PF01434">
    <property type="entry name" value="Peptidase_M41"/>
    <property type="match status" value="1"/>
</dbReference>
<dbReference type="EMBL" id="LJIJ01000528">
    <property type="protein sequence ID" value="ODM96541.1"/>
    <property type="molecule type" value="Genomic_DNA"/>
</dbReference>
<dbReference type="GO" id="GO:0006515">
    <property type="term" value="P:protein quality control for misfolded or incompletely synthesized proteins"/>
    <property type="evidence" value="ECO:0007669"/>
    <property type="project" value="TreeGrafter"/>
</dbReference>
<evidence type="ECO:0000256" key="6">
    <source>
        <dbReference type="ARBA" id="ARBA00022670"/>
    </source>
</evidence>
<sequence length="1402" mass="154753">MSNFNNAKGPAAGTTPSKTFLVKSTVSSHKLKKSMIPLRTTNNSHSVGNCVQASYEKHDILSSSPENKSIKRVVSTRLKNAVSPFQAANLQNYLPFLVHRGVSSYSSTSSSSNKCLRRRNDEDSYFSHKKRNVRGVHSSTVHVPENNSLDKNHSEGDIAIIAPVDNPSTAIIENKNNADQSQIQGILDLKDSNILAKIKPNDSNVSSATSLTNSDASCSLKTFAKRVAETAGRTRGYFLCPICSEPINKPAIIACGHLFCMSCVCSWFESQDNCPCCRYRVVSKDIGTSLILAKEYFDASRLLASIFTAANFHTLMNTEPLSCDLEKTSSLLSCNTSKQILESHLAPIFRHLFNWNGDSNQQKSESYDPSTQQMTNCTRAAIWFVRRCLLLRRPCEGPQTTLEDSELIAKLPSLIKQEAFRGSESSREFLVRQVMLNMKQSKMSSLSGEPNPCFQIPRPSITQSKRKSVGSNNDSSELRPPPTDSIVCSFTQKKGFVIGGDEGTTSEMEPPIVAHKDEEMDAITPGEHNVVTSNCRCFISILINNSIYNETDSFTYQQLKFQEDLTSGYQENLFYTKDLMYSFQNQFLQQLSQLTCGAVTTTISHSGARTSAPARTAQKIRLSQHSATTPQTSVLTSSTQHDEATPLKQPLTSETLKSSVDKIDATSLQAFLSRSQINSNFLNESLKKKLDSTRLSKLVDELASNIVDAASSKHGRSRVKGSVIENLKLEILKILDIPASLVRSINFESALQLQSSYGVAEEVYCSSNRSSIRNSFVSYKSTGLFETDQRFSAFLHPKYNIYRTVPYRTFKTKRDMDAAKVRNPSLIDRIRDKLFPPKETAPPVPLSSEKLKTIIGEVPANEADKLKIAFAEGYIAANPTNTVPHQSRTYRWLRTVQQILAIAVFTAILASLMGSFGGGIFRVNVNNGNEVHPEEITVTFQDVKGVDEAKSELQEVVEFLRNPEKFIALGGKLPKGVLLVGPPGTGKTLLARAVAGEAGVPFFQAAGPEFDEILVGQGARRVRDLFKAAKLKAPCVIFIDEIDSVGSKRTNSVLHPYANQTINQLLSEMDGFRQNEGVIVLGATNRREDLDRALLRPGRFDVEVPVPAPDFTGRKDILEYYTGKVKRGDDVDVDVLARGTTGFTGADLENMVNQAALRAAIDGSDRVYKKHLDFARDKVLMGPERKSRIPDDETNKITAYHEGGHALVAHYTKDANTLHKVTIIPRGQSLGHTSYIPEKEQYHVTRSQLMALMDTMMGGRAAEELIFGPDKVTSGAASDLKQATAIATHMVKEWGMSDKVGLRAIEDNSKNLVAVSDLGPNTSEQIDQEIRRLLQESYERAKNVLRTHSKEHKALADALLKYETLDAEDVKAILSGQLPPSPIKKDAIKVPPPVVPKRPNIC</sequence>
<keyword evidence="6 19" id="KW-0645">Protease</keyword>
<keyword evidence="14" id="KW-0496">Mitochondrion</keyword>
<dbReference type="Gene3D" id="3.30.40.10">
    <property type="entry name" value="Zinc/RING finger domain, C3HC4 (zinc finger)"/>
    <property type="match status" value="1"/>
</dbReference>
<feature type="compositionally biased region" description="Polar residues" evidence="17">
    <location>
        <begin position="622"/>
        <end position="639"/>
    </location>
</feature>
<keyword evidence="11" id="KW-0862">Zinc</keyword>
<keyword evidence="9 16" id="KW-0863">Zinc-finger</keyword>
<dbReference type="FunFam" id="3.40.50.300:FF:000175">
    <property type="entry name" value="ATP-dependent zinc metalloprotease FTSH 4"/>
    <property type="match status" value="1"/>
</dbReference>
<dbReference type="InterPro" id="IPR003959">
    <property type="entry name" value="ATPase_AAA_core"/>
</dbReference>
<dbReference type="InterPro" id="IPR037219">
    <property type="entry name" value="Peptidase_M41-like"/>
</dbReference>
<dbReference type="Gene3D" id="1.10.8.60">
    <property type="match status" value="1"/>
</dbReference>
<dbReference type="InterPro" id="IPR003960">
    <property type="entry name" value="ATPase_AAA_CS"/>
</dbReference>
<evidence type="ECO:0000256" key="2">
    <source>
        <dbReference type="ARBA" id="ARBA00004173"/>
    </source>
</evidence>
<gene>
    <name evidence="19" type="ORF">Ocin01_10138</name>
</gene>
<evidence type="ECO:0000256" key="17">
    <source>
        <dbReference type="SAM" id="MobiDB-lite"/>
    </source>
</evidence>
<dbReference type="Proteomes" id="UP000094527">
    <property type="component" value="Unassembled WGS sequence"/>
</dbReference>
<comment type="similarity">
    <text evidence="5">In the N-terminal section; belongs to the AAA ATPase family.</text>
</comment>
<dbReference type="GO" id="GO:0004176">
    <property type="term" value="F:ATP-dependent peptidase activity"/>
    <property type="evidence" value="ECO:0007669"/>
    <property type="project" value="InterPro"/>
</dbReference>
<evidence type="ECO:0000256" key="1">
    <source>
        <dbReference type="ARBA" id="ARBA00001947"/>
    </source>
</evidence>
<evidence type="ECO:0000256" key="16">
    <source>
        <dbReference type="PROSITE-ProRule" id="PRU00175"/>
    </source>
</evidence>
<dbReference type="SMART" id="SM00382">
    <property type="entry name" value="AAA"/>
    <property type="match status" value="1"/>
</dbReference>
<evidence type="ECO:0000256" key="14">
    <source>
        <dbReference type="ARBA" id="ARBA00023128"/>
    </source>
</evidence>
<keyword evidence="7" id="KW-0479">Metal-binding</keyword>
<dbReference type="InterPro" id="IPR027417">
    <property type="entry name" value="P-loop_NTPase"/>
</dbReference>
<comment type="cofactor">
    <cofactor evidence="1">
        <name>Zn(2+)</name>
        <dbReference type="ChEBI" id="CHEBI:29105"/>
    </cofactor>
</comment>
<dbReference type="GO" id="GO:0007005">
    <property type="term" value="P:mitochondrion organization"/>
    <property type="evidence" value="ECO:0007669"/>
    <property type="project" value="TreeGrafter"/>
</dbReference>
<name>A0A1D2MUF7_ORCCI</name>
<feature type="region of interest" description="Disordered" evidence="17">
    <location>
        <begin position="442"/>
        <end position="484"/>
    </location>
</feature>
<accession>A0A1D2MUF7</accession>
<evidence type="ECO:0000256" key="11">
    <source>
        <dbReference type="ARBA" id="ARBA00022833"/>
    </source>
</evidence>
<dbReference type="SMART" id="SM00184">
    <property type="entry name" value="RING"/>
    <property type="match status" value="1"/>
</dbReference>
<evidence type="ECO:0000256" key="9">
    <source>
        <dbReference type="ARBA" id="ARBA00022771"/>
    </source>
</evidence>
<dbReference type="GO" id="GO:0004222">
    <property type="term" value="F:metalloendopeptidase activity"/>
    <property type="evidence" value="ECO:0007669"/>
    <property type="project" value="InterPro"/>
</dbReference>
<dbReference type="InterPro" id="IPR005936">
    <property type="entry name" value="FtsH"/>
</dbReference>
<dbReference type="GO" id="GO:0016887">
    <property type="term" value="F:ATP hydrolysis activity"/>
    <property type="evidence" value="ECO:0007669"/>
    <property type="project" value="InterPro"/>
</dbReference>
<evidence type="ECO:0000256" key="3">
    <source>
        <dbReference type="ARBA" id="ARBA00004370"/>
    </source>
</evidence>
<feature type="region of interest" description="Disordered" evidence="17">
    <location>
        <begin position="622"/>
        <end position="649"/>
    </location>
</feature>
<feature type="domain" description="RING-type" evidence="18">
    <location>
        <begin position="240"/>
        <end position="278"/>
    </location>
</feature>
<dbReference type="HAMAP" id="MF_01458">
    <property type="entry name" value="FtsH"/>
    <property type="match status" value="1"/>
</dbReference>
<keyword evidence="8" id="KW-0547">Nucleotide-binding</keyword>
<dbReference type="PROSITE" id="PS50089">
    <property type="entry name" value="ZF_RING_2"/>
    <property type="match status" value="1"/>
</dbReference>
<dbReference type="SUPFAM" id="SSF57850">
    <property type="entry name" value="RING/U-box"/>
    <property type="match status" value="1"/>
</dbReference>
<evidence type="ECO:0000256" key="4">
    <source>
        <dbReference type="ARBA" id="ARBA00010044"/>
    </source>
</evidence>
<dbReference type="InterPro" id="IPR018957">
    <property type="entry name" value="Znf_C3HC4_RING-type"/>
</dbReference>
<keyword evidence="15" id="KW-0472">Membrane</keyword>
<dbReference type="GO" id="GO:0005524">
    <property type="term" value="F:ATP binding"/>
    <property type="evidence" value="ECO:0007669"/>
    <property type="project" value="UniProtKB-KW"/>
</dbReference>
<dbReference type="PANTHER" id="PTHR23076">
    <property type="entry name" value="METALLOPROTEASE M41 FTSH"/>
    <property type="match status" value="1"/>
</dbReference>
<dbReference type="PANTHER" id="PTHR23076:SF97">
    <property type="entry name" value="ATP-DEPENDENT ZINC METALLOPROTEASE YME1L1"/>
    <property type="match status" value="1"/>
</dbReference>
<dbReference type="Gene3D" id="3.40.50.300">
    <property type="entry name" value="P-loop containing nucleotide triphosphate hydrolases"/>
    <property type="match status" value="1"/>
</dbReference>
<dbReference type="PROSITE" id="PS00674">
    <property type="entry name" value="AAA"/>
    <property type="match status" value="1"/>
</dbReference>
<dbReference type="STRING" id="48709.A0A1D2MUF7"/>
<dbReference type="FunFam" id="1.20.58.760:FF:000002">
    <property type="entry name" value="ATP-dependent zinc metalloprotease FtsH"/>
    <property type="match status" value="1"/>
</dbReference>
<comment type="subcellular location">
    <subcellularLocation>
        <location evidence="3">Membrane</location>
    </subcellularLocation>
    <subcellularLocation>
        <location evidence="2">Mitochondrion</location>
    </subcellularLocation>
</comment>
<keyword evidence="20" id="KW-1185">Reference proteome</keyword>
<dbReference type="InterPro" id="IPR003593">
    <property type="entry name" value="AAA+_ATPase"/>
</dbReference>
<dbReference type="Pfam" id="PF00097">
    <property type="entry name" value="zf-C3HC4"/>
    <property type="match status" value="1"/>
</dbReference>
<evidence type="ECO:0000256" key="5">
    <source>
        <dbReference type="ARBA" id="ARBA00010550"/>
    </source>
</evidence>
<evidence type="ECO:0000313" key="20">
    <source>
        <dbReference type="Proteomes" id="UP000094527"/>
    </source>
</evidence>
<keyword evidence="10" id="KW-0378">Hydrolase</keyword>
<evidence type="ECO:0000256" key="8">
    <source>
        <dbReference type="ARBA" id="ARBA00022741"/>
    </source>
</evidence>
<evidence type="ECO:0000256" key="13">
    <source>
        <dbReference type="ARBA" id="ARBA00023049"/>
    </source>
</evidence>
<reference evidence="19 20" key="1">
    <citation type="journal article" date="2016" name="Genome Biol. Evol.">
        <title>Gene Family Evolution Reflects Adaptation to Soil Environmental Stressors in the Genome of the Collembolan Orchesella cincta.</title>
        <authorList>
            <person name="Faddeeva-Vakhrusheva A."/>
            <person name="Derks M.F."/>
            <person name="Anvar S.Y."/>
            <person name="Agamennone V."/>
            <person name="Suring W."/>
            <person name="Smit S."/>
            <person name="van Straalen N.M."/>
            <person name="Roelofs D."/>
        </authorList>
    </citation>
    <scope>NUCLEOTIDE SEQUENCE [LARGE SCALE GENOMIC DNA]</scope>
    <source>
        <tissue evidence="19">Mixed pool</tissue>
    </source>
</reference>
<dbReference type="Pfam" id="PF17862">
    <property type="entry name" value="AAA_lid_3"/>
    <property type="match status" value="1"/>
</dbReference>
<evidence type="ECO:0000259" key="18">
    <source>
        <dbReference type="PROSITE" id="PS50089"/>
    </source>
</evidence>
<dbReference type="Pfam" id="PF00004">
    <property type="entry name" value="AAA"/>
    <property type="match status" value="1"/>
</dbReference>
<dbReference type="InterPro" id="IPR041569">
    <property type="entry name" value="AAA_lid_3"/>
</dbReference>
<dbReference type="InterPro" id="IPR013083">
    <property type="entry name" value="Znf_RING/FYVE/PHD"/>
</dbReference>
<dbReference type="FunFam" id="1.10.8.60:FF:000001">
    <property type="entry name" value="ATP-dependent zinc metalloprotease FtsH"/>
    <property type="match status" value="1"/>
</dbReference>
<dbReference type="OrthoDB" id="1413014at2759"/>
<dbReference type="InterPro" id="IPR001841">
    <property type="entry name" value="Znf_RING"/>
</dbReference>
<protein>
    <submittedName>
        <fullName evidence="19">ATP-dependent zinc metalloprotease YME1</fullName>
    </submittedName>
</protein>
<comment type="similarity">
    <text evidence="4">In the C-terminal section; belongs to the peptidase M41 family.</text>
</comment>
<dbReference type="InterPro" id="IPR000642">
    <property type="entry name" value="Peptidase_M41"/>
</dbReference>
<evidence type="ECO:0000256" key="15">
    <source>
        <dbReference type="ARBA" id="ARBA00023136"/>
    </source>
</evidence>
<dbReference type="SUPFAM" id="SSF52540">
    <property type="entry name" value="P-loop containing nucleoside triphosphate hydrolases"/>
    <property type="match status" value="1"/>
</dbReference>
<comment type="caution">
    <text evidence="19">The sequence shown here is derived from an EMBL/GenBank/DDBJ whole genome shotgun (WGS) entry which is preliminary data.</text>
</comment>
<organism evidence="19 20">
    <name type="scientific">Orchesella cincta</name>
    <name type="common">Springtail</name>
    <name type="synonym">Podura cincta</name>
    <dbReference type="NCBI Taxonomy" id="48709"/>
    <lineage>
        <taxon>Eukaryota</taxon>
        <taxon>Metazoa</taxon>
        <taxon>Ecdysozoa</taxon>
        <taxon>Arthropoda</taxon>
        <taxon>Hexapoda</taxon>
        <taxon>Collembola</taxon>
        <taxon>Entomobryomorpha</taxon>
        <taxon>Entomobryoidea</taxon>
        <taxon>Orchesellidae</taxon>
        <taxon>Orchesellinae</taxon>
        <taxon>Orchesella</taxon>
    </lineage>
</organism>
<dbReference type="NCBIfam" id="TIGR01241">
    <property type="entry name" value="FtsH_fam"/>
    <property type="match status" value="1"/>
</dbReference>
<keyword evidence="13 19" id="KW-0482">Metalloprotease</keyword>
<evidence type="ECO:0000256" key="7">
    <source>
        <dbReference type="ARBA" id="ARBA00022723"/>
    </source>
</evidence>
<dbReference type="CDD" id="cd19501">
    <property type="entry name" value="RecA-like_FtsH"/>
    <property type="match status" value="1"/>
</dbReference>